<organism evidence="1 2">
    <name type="scientific">Sediminicoccus rosea</name>
    <dbReference type="NCBI Taxonomy" id="1225128"/>
    <lineage>
        <taxon>Bacteria</taxon>
        <taxon>Pseudomonadati</taxon>
        <taxon>Pseudomonadota</taxon>
        <taxon>Alphaproteobacteria</taxon>
        <taxon>Acetobacterales</taxon>
        <taxon>Roseomonadaceae</taxon>
        <taxon>Sediminicoccus</taxon>
    </lineage>
</organism>
<gene>
    <name evidence="1" type="ORF">R9Z33_04350</name>
</gene>
<dbReference type="Proteomes" id="UP001305521">
    <property type="component" value="Chromosome"/>
</dbReference>
<dbReference type="SUPFAM" id="SSF56655">
    <property type="entry name" value="Carbohydrate phosphatase"/>
    <property type="match status" value="1"/>
</dbReference>
<name>A0ABZ0PKL0_9PROT</name>
<dbReference type="InterPro" id="IPR036705">
    <property type="entry name" value="Ribosyl_crysJ1_sf"/>
</dbReference>
<dbReference type="Gene3D" id="1.10.4080.10">
    <property type="entry name" value="ADP-ribosylation/Crystallin J1"/>
    <property type="match status" value="1"/>
</dbReference>
<reference evidence="1 2" key="1">
    <citation type="submission" date="2023-11" db="EMBL/GenBank/DDBJ databases">
        <title>Arctic aerobic anoxygenic photoheterotroph Sediminicoccus rosea KRV36 adapts its photosynthesis to long days of polar summer.</title>
        <authorList>
            <person name="Tomasch J."/>
            <person name="Kopejtka K."/>
            <person name="Bily T."/>
            <person name="Gardiner A.T."/>
            <person name="Gardian Z."/>
            <person name="Shivaramu S."/>
            <person name="Koblizek M."/>
            <person name="Engelhardt F."/>
            <person name="Kaftan D."/>
        </authorList>
    </citation>
    <scope>NUCLEOTIDE SEQUENCE [LARGE SCALE GENOMIC DNA]</scope>
    <source>
        <strain evidence="1 2">R-30</strain>
    </source>
</reference>
<dbReference type="Pfam" id="PF00459">
    <property type="entry name" value="Inositol_P"/>
    <property type="match status" value="1"/>
</dbReference>
<dbReference type="Gene3D" id="3.40.190.80">
    <property type="match status" value="1"/>
</dbReference>
<dbReference type="Gene3D" id="3.30.540.10">
    <property type="entry name" value="Fructose-1,6-Bisphosphatase, subunit A, domain 1"/>
    <property type="match status" value="1"/>
</dbReference>
<dbReference type="InterPro" id="IPR050792">
    <property type="entry name" value="ADP-ribosylglycohydrolase"/>
</dbReference>
<dbReference type="InterPro" id="IPR020550">
    <property type="entry name" value="Inositol_monophosphatase_CS"/>
</dbReference>
<evidence type="ECO:0000313" key="2">
    <source>
        <dbReference type="Proteomes" id="UP001305521"/>
    </source>
</evidence>
<dbReference type="PANTHER" id="PTHR16222:SF35">
    <property type="entry name" value="ADP-RIBOSYLGLYCOHYDROLASE"/>
    <property type="match status" value="1"/>
</dbReference>
<dbReference type="RefSeq" id="WP_318650082.1">
    <property type="nucleotide sequence ID" value="NZ_CP137852.1"/>
</dbReference>
<proteinExistence type="predicted"/>
<accession>A0ABZ0PKL0</accession>
<sequence>MTQIPSLLPAVTALAEQAGRMLADEFTRPGGPQGQSGHAPVDDAIEFMLRPALLSLLPAAWRGEETGAAAGPGNDFCWVVDPQDGTSAFLAGQRGSAVSIALLRGTVPVLGVVHAPLPPDRGPDTIAWAEGMDHLLRDGAPCPRPPRGARLSPGDVVLMAPAAARFPLGNGRAVQPARFVALPSIAYRLARVAAGDAAAAASVIPTSGWDYAAGHALLRGAGGVLLNEAGRPVTYGEAGESAARRCFGGAAGIARELSNRDWSSLAEGHPLAPRTTPAGPRLGWDLALDRALGCLFGQVAGDSLGSLVEFRSPAEIARRYPEGLRDLADGGTWSTLAGQPTDDSELALDLARTLAGRAAWSAEAVAAAYAGWHRSRPFDIGGTTAQALSAAAAAPEGNAAEAARHAASTYSKANGALMRCAPIGLWARHPAEAAAAAREDARLTHPNPMCQAASAAFTVAIATALARGDGTAMLDAAEAELRRDAPEELCVALALARQGEGPASFTHQQGYVRIAFQNAFRHLALGTPLEGALVATVAEGGDTDTNAAICGALLGAAQGSAAVPMRWRMAIQACRPIEALGALQPRPPRYWPDDLPALAEALLSRG</sequence>
<dbReference type="EMBL" id="CP137852">
    <property type="protein sequence ID" value="WPB86105.1"/>
    <property type="molecule type" value="Genomic_DNA"/>
</dbReference>
<evidence type="ECO:0000313" key="1">
    <source>
        <dbReference type="EMBL" id="WPB86105.1"/>
    </source>
</evidence>
<dbReference type="SUPFAM" id="SSF101478">
    <property type="entry name" value="ADP-ribosylglycohydrolase"/>
    <property type="match status" value="1"/>
</dbReference>
<dbReference type="PANTHER" id="PTHR16222">
    <property type="entry name" value="ADP-RIBOSYLGLYCOHYDROLASE"/>
    <property type="match status" value="1"/>
</dbReference>
<dbReference type="InterPro" id="IPR000760">
    <property type="entry name" value="Inositol_monophosphatase-like"/>
</dbReference>
<dbReference type="PROSITE" id="PS00630">
    <property type="entry name" value="IMP_2"/>
    <property type="match status" value="1"/>
</dbReference>
<dbReference type="Pfam" id="PF03747">
    <property type="entry name" value="ADP_ribosyl_GH"/>
    <property type="match status" value="1"/>
</dbReference>
<keyword evidence="2" id="KW-1185">Reference proteome</keyword>
<dbReference type="InterPro" id="IPR005502">
    <property type="entry name" value="Ribosyl_crysJ1"/>
</dbReference>
<protein>
    <submittedName>
        <fullName evidence="1">Inositol monophosphatase family protein</fullName>
    </submittedName>
</protein>